<name>A0A0A1TUM5_ENTIV</name>
<dbReference type="OrthoDB" id="1937899at2759"/>
<accession>A0A0A1TUM5</accession>
<protein>
    <recommendedName>
        <fullName evidence="2">poly(ADP-ribose) glycohydrolase</fullName>
        <ecNumber evidence="2">3.2.1.143</ecNumber>
    </recommendedName>
</protein>
<dbReference type="GO" id="GO:0005975">
    <property type="term" value="P:carbohydrate metabolic process"/>
    <property type="evidence" value="ECO:0007669"/>
    <property type="project" value="InterPro"/>
</dbReference>
<dbReference type="GO" id="GO:0009225">
    <property type="term" value="P:nucleotide-sugar metabolic process"/>
    <property type="evidence" value="ECO:0007669"/>
    <property type="project" value="TreeGrafter"/>
</dbReference>
<evidence type="ECO:0000313" key="6">
    <source>
        <dbReference type="EMBL" id="ELP83782.1"/>
    </source>
</evidence>
<dbReference type="PANTHER" id="PTHR12837:SF0">
    <property type="entry name" value="POLY(ADP-RIBOSE) GLYCOHYDROLASE"/>
    <property type="match status" value="1"/>
</dbReference>
<dbReference type="GO" id="GO:0005634">
    <property type="term" value="C:nucleus"/>
    <property type="evidence" value="ECO:0007669"/>
    <property type="project" value="TreeGrafter"/>
</dbReference>
<dbReference type="Pfam" id="PF05028">
    <property type="entry name" value="PARG_cat_C"/>
    <property type="match status" value="1"/>
</dbReference>
<feature type="domain" description="PARG helical" evidence="5">
    <location>
        <begin position="91"/>
        <end position="205"/>
    </location>
</feature>
<dbReference type="AlphaFoldDB" id="A0A0A1TUM5"/>
<reference evidence="6 7" key="1">
    <citation type="submission" date="2012-10" db="EMBL/GenBank/DDBJ databases">
        <authorList>
            <person name="Zafar N."/>
            <person name="Inman J."/>
            <person name="Hall N."/>
            <person name="Lorenzi H."/>
            <person name="Caler E."/>
        </authorList>
    </citation>
    <scope>NUCLEOTIDE SEQUENCE [LARGE SCALE GENOMIC DNA]</scope>
    <source>
        <strain evidence="6 7">IP1</strain>
    </source>
</reference>
<dbReference type="EC" id="3.2.1.143" evidence="2"/>
<dbReference type="InterPro" id="IPR046372">
    <property type="entry name" value="PARG_cat_C"/>
</dbReference>
<dbReference type="GO" id="GO:0004649">
    <property type="term" value="F:poly(ADP-ribose) glycohydrolase activity"/>
    <property type="evidence" value="ECO:0007669"/>
    <property type="project" value="UniProtKB-EC"/>
</dbReference>
<dbReference type="InterPro" id="IPR007724">
    <property type="entry name" value="Poly_GlycHdrlase"/>
</dbReference>
<dbReference type="GO" id="GO:0005737">
    <property type="term" value="C:cytoplasm"/>
    <property type="evidence" value="ECO:0007669"/>
    <property type="project" value="TreeGrafter"/>
</dbReference>
<comment type="similarity">
    <text evidence="1">Belongs to the poly(ADP-ribose) glycohydrolase family.</text>
</comment>
<dbReference type="InterPro" id="IPR048362">
    <property type="entry name" value="PARG_helical"/>
</dbReference>
<evidence type="ECO:0000256" key="2">
    <source>
        <dbReference type="ARBA" id="ARBA00012255"/>
    </source>
</evidence>
<dbReference type="EMBL" id="KB207240">
    <property type="protein sequence ID" value="ELP83782.1"/>
    <property type="molecule type" value="Genomic_DNA"/>
</dbReference>
<evidence type="ECO:0000259" key="5">
    <source>
        <dbReference type="Pfam" id="PF20811"/>
    </source>
</evidence>
<dbReference type="KEGG" id="eiv:EIN_470260"/>
<proteinExistence type="inferred from homology"/>
<dbReference type="PANTHER" id="PTHR12837">
    <property type="entry name" value="POLY ADP-RIBOSE GLYCOHYDROLASE"/>
    <property type="match status" value="1"/>
</dbReference>
<dbReference type="OMA" id="RICRCMP"/>
<evidence type="ECO:0000313" key="7">
    <source>
        <dbReference type="Proteomes" id="UP000014680"/>
    </source>
</evidence>
<gene>
    <name evidence="6" type="ORF">EIN_470260</name>
</gene>
<sequence length="445" mass="50291">MSRRLSSSRNQPLVYISPLFGEIPFLTYCPSQNITMETHLFLPMYQTATNQSNTLWSQIFPYLGATNITELTRLYSFTTSTTLSLIQSLPQVESSQFFRDIFPIIASLAAIHPKLFQNPLPLPITQNSCLKLTRLQVASLFALSFLGVFRLPLKFQDAKQFPRCLGITDKVAVTKFRCYMAYFSTIGIAVINNDKTLQEVVTYQRVTAQPPTWGSIDIPITNKIDMRDGLIEDEPKDVFKSVFSSKAVGGNVLIDGCSQEEILFIKCPECLVAMLITPFLGAIESFRIYNVIQYADVVGYAGEITFNGNIASQKRIHNFLMFDALICVDKKLQYTRQGIDRELNKVYSAINYLDDDLDHMMPFSTGKWGCGSMLGDPRLKFLIQLMASSVSGRMMKYHPMNDPVHEKEVLLFLHSISSKVVTVRSLYNYIIQVSASNPELLLSPY</sequence>
<dbReference type="GeneID" id="14882658"/>
<dbReference type="RefSeq" id="XP_004183128.1">
    <property type="nucleotide sequence ID" value="XM_004183080.1"/>
</dbReference>
<dbReference type="GO" id="GO:1990966">
    <property type="term" value="P:ATP generation from poly-ADP-D-ribose"/>
    <property type="evidence" value="ECO:0007669"/>
    <property type="project" value="TreeGrafter"/>
</dbReference>
<evidence type="ECO:0000256" key="3">
    <source>
        <dbReference type="ARBA" id="ARBA00022801"/>
    </source>
</evidence>
<dbReference type="Pfam" id="PF20811">
    <property type="entry name" value="PARG_cat_N"/>
    <property type="match status" value="1"/>
</dbReference>
<keyword evidence="3 6" id="KW-0378">Hydrolase</keyword>
<feature type="domain" description="PARG catalytic Macro" evidence="4">
    <location>
        <begin position="212"/>
        <end position="403"/>
    </location>
</feature>
<organism evidence="6 7">
    <name type="scientific">Entamoeba invadens IP1</name>
    <dbReference type="NCBI Taxonomy" id="370355"/>
    <lineage>
        <taxon>Eukaryota</taxon>
        <taxon>Amoebozoa</taxon>
        <taxon>Evosea</taxon>
        <taxon>Archamoebae</taxon>
        <taxon>Mastigamoebida</taxon>
        <taxon>Entamoebidae</taxon>
        <taxon>Entamoeba</taxon>
    </lineage>
</organism>
<dbReference type="GO" id="GO:0006282">
    <property type="term" value="P:regulation of DNA repair"/>
    <property type="evidence" value="ECO:0007669"/>
    <property type="project" value="InterPro"/>
</dbReference>
<evidence type="ECO:0000259" key="4">
    <source>
        <dbReference type="Pfam" id="PF05028"/>
    </source>
</evidence>
<keyword evidence="7" id="KW-1185">Reference proteome</keyword>
<keyword evidence="6" id="KW-0326">Glycosidase</keyword>
<dbReference type="VEuPathDB" id="AmoebaDB:EIN_470260"/>
<dbReference type="Proteomes" id="UP000014680">
    <property type="component" value="Unassembled WGS sequence"/>
</dbReference>
<evidence type="ECO:0000256" key="1">
    <source>
        <dbReference type="ARBA" id="ARBA00009545"/>
    </source>
</evidence>